<organism evidence="1 2">
    <name type="scientific">Xenoophorus captivus</name>
    <dbReference type="NCBI Taxonomy" id="1517983"/>
    <lineage>
        <taxon>Eukaryota</taxon>
        <taxon>Metazoa</taxon>
        <taxon>Chordata</taxon>
        <taxon>Craniata</taxon>
        <taxon>Vertebrata</taxon>
        <taxon>Euteleostomi</taxon>
        <taxon>Actinopterygii</taxon>
        <taxon>Neopterygii</taxon>
        <taxon>Teleostei</taxon>
        <taxon>Neoteleostei</taxon>
        <taxon>Acanthomorphata</taxon>
        <taxon>Ovalentaria</taxon>
        <taxon>Atherinomorphae</taxon>
        <taxon>Cyprinodontiformes</taxon>
        <taxon>Goodeidae</taxon>
        <taxon>Xenoophorus</taxon>
    </lineage>
</organism>
<keyword evidence="2" id="KW-1185">Reference proteome</keyword>
<reference evidence="1 2" key="1">
    <citation type="submission" date="2021-06" db="EMBL/GenBank/DDBJ databases">
        <authorList>
            <person name="Palmer J.M."/>
        </authorList>
    </citation>
    <scope>NUCLEOTIDE SEQUENCE [LARGE SCALE GENOMIC DNA]</scope>
    <source>
        <strain evidence="1 2">XC_2019</strain>
        <tissue evidence="1">Muscle</tissue>
    </source>
</reference>
<comment type="caution">
    <text evidence="1">The sequence shown here is derived from an EMBL/GenBank/DDBJ whole genome shotgun (WGS) entry which is preliminary data.</text>
</comment>
<proteinExistence type="predicted"/>
<protein>
    <submittedName>
        <fullName evidence="1">Uncharacterized protein</fullName>
    </submittedName>
</protein>
<evidence type="ECO:0000313" key="1">
    <source>
        <dbReference type="EMBL" id="MEQ2196883.1"/>
    </source>
</evidence>
<evidence type="ECO:0000313" key="2">
    <source>
        <dbReference type="Proteomes" id="UP001434883"/>
    </source>
</evidence>
<dbReference type="EMBL" id="JAHRIN010017151">
    <property type="protein sequence ID" value="MEQ2196883.1"/>
    <property type="molecule type" value="Genomic_DNA"/>
</dbReference>
<gene>
    <name evidence="1" type="ORF">XENOCAPTIV_016678</name>
</gene>
<sequence>LQVCLHAQPPSLAYFLTYVQLYTKKHYIGCWYLYRSGSMHDYKRSSGALEKDSLFPFAHRFARPYLNDMAKRIEKWITQRLEHLMNGCSTETTRDPGLSPWLPGFLLIHVVYLLHHLYNLGISPLFTGEGSDIWSVSGRWNVWVEMLTEGMSCSPGNLDYE</sequence>
<dbReference type="Proteomes" id="UP001434883">
    <property type="component" value="Unassembled WGS sequence"/>
</dbReference>
<accession>A0ABV0QMX8</accession>
<name>A0ABV0QMX8_9TELE</name>
<feature type="non-terminal residue" evidence="1">
    <location>
        <position position="1"/>
    </location>
</feature>